<evidence type="ECO:0000313" key="2">
    <source>
        <dbReference type="EMBL" id="NMG45022.1"/>
    </source>
</evidence>
<accession>A0ABX1Q279</accession>
<gene>
    <name evidence="2" type="ORF">GPA22_14940</name>
</gene>
<sequence length="153" mass="16504">MADNLPDGPNAGVDAALYAGLAEIAAGTFPKRCAACGRSYRDVDDYVAQTQRVGRGGSGLKQAVDDDGQVIVELFRNCVCGSTLMEFFHDRRDVGEAGLRRRARFDELIGMLVARGLERERARTELLKLLRGERSAIPRARPPGGGGVPEDGE</sequence>
<reference evidence="2 3" key="1">
    <citation type="submission" date="2019-12" db="EMBL/GenBank/DDBJ databases">
        <title>Comparative genomics gives insights into the taxonomy of the Azoarcus-Aromatoleum group and reveals separate origins of nif in the plant-associated Azoarcus and non-plant-associated Aromatoleum sub-groups.</title>
        <authorList>
            <person name="Lafos M."/>
            <person name="Maluk M."/>
            <person name="Batista M."/>
            <person name="Junghare M."/>
            <person name="Carmona M."/>
            <person name="Faoro H."/>
            <person name="Cruz L.M."/>
            <person name="Battistoni F."/>
            <person name="De Souza E."/>
            <person name="Pedrosa F."/>
            <person name="Chen W.-M."/>
            <person name="Poole P.S."/>
            <person name="Dixon R.A."/>
            <person name="James E.K."/>
        </authorList>
    </citation>
    <scope>NUCLEOTIDE SEQUENCE [LARGE SCALE GENOMIC DNA]</scope>
    <source>
        <strain evidence="2 3">Td21</strain>
    </source>
</reference>
<organism evidence="2 3">
    <name type="scientific">Aromatoleum toluvorans</name>
    <dbReference type="NCBI Taxonomy" id="92002"/>
    <lineage>
        <taxon>Bacteria</taxon>
        <taxon>Pseudomonadati</taxon>
        <taxon>Pseudomonadota</taxon>
        <taxon>Betaproteobacteria</taxon>
        <taxon>Rhodocyclales</taxon>
        <taxon>Rhodocyclaceae</taxon>
        <taxon>Aromatoleum</taxon>
    </lineage>
</organism>
<name>A0ABX1Q279_9RHOO</name>
<dbReference type="EMBL" id="WTVN01000023">
    <property type="protein sequence ID" value="NMG45022.1"/>
    <property type="molecule type" value="Genomic_DNA"/>
</dbReference>
<feature type="compositionally biased region" description="Gly residues" evidence="1">
    <location>
        <begin position="143"/>
        <end position="153"/>
    </location>
</feature>
<feature type="region of interest" description="Disordered" evidence="1">
    <location>
        <begin position="134"/>
        <end position="153"/>
    </location>
</feature>
<keyword evidence="3" id="KW-1185">Reference proteome</keyword>
<evidence type="ECO:0000313" key="3">
    <source>
        <dbReference type="Proteomes" id="UP000623795"/>
    </source>
</evidence>
<proteinExistence type="predicted"/>
<protein>
    <submittedName>
        <fullName evidence="2">Oxidoreductase</fullName>
    </submittedName>
</protein>
<dbReference type="Proteomes" id="UP000623795">
    <property type="component" value="Unassembled WGS sequence"/>
</dbReference>
<comment type="caution">
    <text evidence="2">The sequence shown here is derived from an EMBL/GenBank/DDBJ whole genome shotgun (WGS) entry which is preliminary data.</text>
</comment>
<dbReference type="RefSeq" id="WP_169256869.1">
    <property type="nucleotide sequence ID" value="NZ_WTVN01000023.1"/>
</dbReference>
<evidence type="ECO:0000256" key="1">
    <source>
        <dbReference type="SAM" id="MobiDB-lite"/>
    </source>
</evidence>